<dbReference type="AlphaFoldDB" id="A0A1M7UAI6"/>
<dbReference type="EMBL" id="LT670849">
    <property type="protein sequence ID" value="SHN79954.1"/>
    <property type="molecule type" value="Genomic_DNA"/>
</dbReference>
<evidence type="ECO:0000313" key="1">
    <source>
        <dbReference type="EMBL" id="SHN79954.1"/>
    </source>
</evidence>
<accession>A0A1M7UAI6</accession>
<proteinExistence type="predicted"/>
<gene>
    <name evidence="1" type="ORF">SAMN05444170_4170</name>
</gene>
<evidence type="ECO:0000313" key="2">
    <source>
        <dbReference type="Proteomes" id="UP000184096"/>
    </source>
</evidence>
<protein>
    <submittedName>
        <fullName evidence="1">Uncharacterized protein</fullName>
    </submittedName>
</protein>
<organism evidence="1 2">
    <name type="scientific">Bradyrhizobium erythrophlei</name>
    <dbReference type="NCBI Taxonomy" id="1437360"/>
    <lineage>
        <taxon>Bacteria</taxon>
        <taxon>Pseudomonadati</taxon>
        <taxon>Pseudomonadota</taxon>
        <taxon>Alphaproteobacteria</taxon>
        <taxon>Hyphomicrobiales</taxon>
        <taxon>Nitrobacteraceae</taxon>
        <taxon>Bradyrhizobium</taxon>
    </lineage>
</organism>
<reference evidence="2" key="1">
    <citation type="submission" date="2016-11" db="EMBL/GenBank/DDBJ databases">
        <authorList>
            <person name="Varghese N."/>
            <person name="Submissions S."/>
        </authorList>
    </citation>
    <scope>NUCLEOTIDE SEQUENCE [LARGE SCALE GENOMIC DNA]</scope>
    <source>
        <strain evidence="2">GAS401</strain>
    </source>
</reference>
<keyword evidence="2" id="KW-1185">Reference proteome</keyword>
<dbReference type="Proteomes" id="UP000184096">
    <property type="component" value="Chromosome I"/>
</dbReference>
<sequence length="45" mass="4633">MPPAVIASDSEAIQSYSLALDCFVACAPVRKRFAFVAGNDGSVAS</sequence>
<name>A0A1M7UAI6_9BRAD</name>